<accession>F2UHX1</accession>
<feature type="compositionally biased region" description="Low complexity" evidence="1">
    <location>
        <begin position="60"/>
        <end position="69"/>
    </location>
</feature>
<dbReference type="GeneID" id="16071654"/>
<dbReference type="Proteomes" id="UP000007799">
    <property type="component" value="Unassembled WGS sequence"/>
</dbReference>
<dbReference type="KEGG" id="sre:PTSG_08071"/>
<dbReference type="EMBL" id="GL832975">
    <property type="protein sequence ID" value="EGD76720.1"/>
    <property type="molecule type" value="Genomic_DNA"/>
</dbReference>
<dbReference type="InParanoid" id="F2UHX1"/>
<gene>
    <name evidence="2" type="ORF">PTSG_08071</name>
</gene>
<organism evidence="3">
    <name type="scientific">Salpingoeca rosetta (strain ATCC 50818 / BSB-021)</name>
    <dbReference type="NCBI Taxonomy" id="946362"/>
    <lineage>
        <taxon>Eukaryota</taxon>
        <taxon>Choanoflagellata</taxon>
        <taxon>Craspedida</taxon>
        <taxon>Salpingoecidae</taxon>
        <taxon>Salpingoeca</taxon>
    </lineage>
</organism>
<name>F2UHX1_SALR5</name>
<evidence type="ECO:0000313" key="2">
    <source>
        <dbReference type="EMBL" id="EGD76720.1"/>
    </source>
</evidence>
<feature type="compositionally biased region" description="Low complexity" evidence="1">
    <location>
        <begin position="185"/>
        <end position="200"/>
    </location>
</feature>
<reference evidence="2" key="1">
    <citation type="submission" date="2009-08" db="EMBL/GenBank/DDBJ databases">
        <title>Annotation of Salpingoeca rosetta.</title>
        <authorList>
            <consortium name="The Broad Institute Genome Sequencing Platform"/>
            <person name="Russ C."/>
            <person name="Cuomo C."/>
            <person name="Burger G."/>
            <person name="Gray M.W."/>
            <person name="Holland P.W.H."/>
            <person name="King N."/>
            <person name="Lang F.B.F."/>
            <person name="Roger A.J."/>
            <person name="Ruiz-Trillo I."/>
            <person name="Young S.K."/>
            <person name="Zeng Q."/>
            <person name="Gargeya S."/>
            <person name="Alvarado L."/>
            <person name="Berlin A."/>
            <person name="Chapman S.B."/>
            <person name="Chen Z."/>
            <person name="Freedman E."/>
            <person name="Gellesch M."/>
            <person name="Goldberg J."/>
            <person name="Griggs A."/>
            <person name="Gujja S."/>
            <person name="Heilman E."/>
            <person name="Heiman D."/>
            <person name="Howarth C."/>
            <person name="Mehta T."/>
            <person name="Neiman D."/>
            <person name="Pearson M."/>
            <person name="Roberts A."/>
            <person name="Saif S."/>
            <person name="Shea T."/>
            <person name="Shenoy N."/>
            <person name="Sisk P."/>
            <person name="Stolte C."/>
            <person name="Sykes S."/>
            <person name="White J."/>
            <person name="Yandava C."/>
            <person name="Haas B."/>
            <person name="Nusbaum C."/>
            <person name="Birren B."/>
        </authorList>
    </citation>
    <scope>NUCLEOTIDE SEQUENCE [LARGE SCALE GENOMIC DNA]</scope>
    <source>
        <strain evidence="2">ATCC 50818</strain>
    </source>
</reference>
<dbReference type="AlphaFoldDB" id="F2UHX1"/>
<evidence type="ECO:0000256" key="1">
    <source>
        <dbReference type="SAM" id="MobiDB-lite"/>
    </source>
</evidence>
<proteinExistence type="predicted"/>
<feature type="compositionally biased region" description="Low complexity" evidence="1">
    <location>
        <begin position="102"/>
        <end position="113"/>
    </location>
</feature>
<protein>
    <submittedName>
        <fullName evidence="2">Uncharacterized protein</fullName>
    </submittedName>
</protein>
<sequence length="230" mass="24052">MRKGPLVGGADFFDAAKLAKLRDAHAKALRERAPTAASMMKMATIMATMERQDRARSRAAHTTAHGRTAPSQVPTASTGENLVGNRSSPAPSSPPPLREQRSSGGRESGMSSGVASPSEDRAARTGTQVNVDNRSGCGEGDRSSSPGTAVSAPSTALTTATTTRANSRSSISMASSSSSPPPLPSSASSSSVLSTSSTVREMTREELFRFIDRRTSRRLATKQDGNLRNT</sequence>
<feature type="region of interest" description="Disordered" evidence="1">
    <location>
        <begin position="50"/>
        <end position="202"/>
    </location>
</feature>
<feature type="compositionally biased region" description="Low complexity" evidence="1">
    <location>
        <begin position="148"/>
        <end position="178"/>
    </location>
</feature>
<keyword evidence="3" id="KW-1185">Reference proteome</keyword>
<dbReference type="RefSeq" id="XP_004991092.1">
    <property type="nucleotide sequence ID" value="XM_004991035.1"/>
</dbReference>
<evidence type="ECO:0000313" key="3">
    <source>
        <dbReference type="Proteomes" id="UP000007799"/>
    </source>
</evidence>
<feature type="compositionally biased region" description="Polar residues" evidence="1">
    <location>
        <begin position="70"/>
        <end position="86"/>
    </location>
</feature>